<dbReference type="Gene3D" id="3.30.40.10">
    <property type="entry name" value="Zinc/RING finger domain, C3HC4 (zinc finger)"/>
    <property type="match status" value="1"/>
</dbReference>
<dbReference type="Proteomes" id="UP001497392">
    <property type="component" value="Unassembled WGS sequence"/>
</dbReference>
<evidence type="ECO:0000256" key="5">
    <source>
        <dbReference type="SAM" id="MobiDB-lite"/>
    </source>
</evidence>
<feature type="region of interest" description="Disordered" evidence="5">
    <location>
        <begin position="1"/>
        <end position="21"/>
    </location>
</feature>
<keyword evidence="1" id="KW-0479">Metal-binding</keyword>
<evidence type="ECO:0000259" key="6">
    <source>
        <dbReference type="PROSITE" id="PS50089"/>
    </source>
</evidence>
<dbReference type="InterPro" id="IPR013083">
    <property type="entry name" value="Znf_RING/FYVE/PHD"/>
</dbReference>
<dbReference type="PROSITE" id="PS00518">
    <property type="entry name" value="ZF_RING_1"/>
    <property type="match status" value="1"/>
</dbReference>
<dbReference type="InterPro" id="IPR017907">
    <property type="entry name" value="Znf_RING_CS"/>
</dbReference>
<evidence type="ECO:0000256" key="4">
    <source>
        <dbReference type="PROSITE-ProRule" id="PRU00175"/>
    </source>
</evidence>
<dbReference type="EMBL" id="CAXHTA020000012">
    <property type="protein sequence ID" value="CAL5225455.1"/>
    <property type="molecule type" value="Genomic_DNA"/>
</dbReference>
<sequence length="181" mass="20855">MLSLFRRQSSSHEETASEPDAFEIPDVFLGDAFVEPFSLPPERRRSRGMLHRSARIRDDSGGHGGTRLSMRMLLSFGARRHMVHAAPEPSYEAMLALDENNPRRGVKKQILEQLPHHTAGKQEVLKECQICLDNFKRGCKILQLPCEHRFCSACIRKWLHNHRTCPVCRFEFPDQHTVLVK</sequence>
<gene>
    <name evidence="7" type="primary">g8274</name>
    <name evidence="7" type="ORF">VP750_LOCUS7114</name>
</gene>
<evidence type="ECO:0000256" key="1">
    <source>
        <dbReference type="ARBA" id="ARBA00022723"/>
    </source>
</evidence>
<protein>
    <submittedName>
        <fullName evidence="7">G8274 protein</fullName>
    </submittedName>
</protein>
<keyword evidence="2 4" id="KW-0863">Zinc-finger</keyword>
<comment type="caution">
    <text evidence="7">The sequence shown here is derived from an EMBL/GenBank/DDBJ whole genome shotgun (WGS) entry which is preliminary data.</text>
</comment>
<dbReference type="InterPro" id="IPR051834">
    <property type="entry name" value="RING_finger_E3_ligase"/>
</dbReference>
<dbReference type="Pfam" id="PF13639">
    <property type="entry name" value="zf-RING_2"/>
    <property type="match status" value="1"/>
</dbReference>
<keyword evidence="3" id="KW-0862">Zinc</keyword>
<proteinExistence type="predicted"/>
<organism evidence="7 8">
    <name type="scientific">Coccomyxa viridis</name>
    <dbReference type="NCBI Taxonomy" id="1274662"/>
    <lineage>
        <taxon>Eukaryota</taxon>
        <taxon>Viridiplantae</taxon>
        <taxon>Chlorophyta</taxon>
        <taxon>core chlorophytes</taxon>
        <taxon>Trebouxiophyceae</taxon>
        <taxon>Trebouxiophyceae incertae sedis</taxon>
        <taxon>Coccomyxaceae</taxon>
        <taxon>Coccomyxa</taxon>
    </lineage>
</organism>
<feature type="domain" description="RING-type" evidence="6">
    <location>
        <begin position="128"/>
        <end position="169"/>
    </location>
</feature>
<dbReference type="CDD" id="cd16454">
    <property type="entry name" value="RING-H2_PA-TM-RING"/>
    <property type="match status" value="1"/>
</dbReference>
<dbReference type="SMART" id="SM00184">
    <property type="entry name" value="RING"/>
    <property type="match status" value="1"/>
</dbReference>
<evidence type="ECO:0000313" key="7">
    <source>
        <dbReference type="EMBL" id="CAL5225455.1"/>
    </source>
</evidence>
<accession>A0ABP1FZZ9</accession>
<name>A0ABP1FZZ9_9CHLO</name>
<reference evidence="7 8" key="1">
    <citation type="submission" date="2024-06" db="EMBL/GenBank/DDBJ databases">
        <authorList>
            <person name="Kraege A."/>
            <person name="Thomma B."/>
        </authorList>
    </citation>
    <scope>NUCLEOTIDE SEQUENCE [LARGE SCALE GENOMIC DNA]</scope>
</reference>
<dbReference type="PANTHER" id="PTHR45931:SF3">
    <property type="entry name" value="RING ZINC FINGER-CONTAINING PROTEIN"/>
    <property type="match status" value="1"/>
</dbReference>
<evidence type="ECO:0000256" key="3">
    <source>
        <dbReference type="ARBA" id="ARBA00022833"/>
    </source>
</evidence>
<keyword evidence="8" id="KW-1185">Reference proteome</keyword>
<evidence type="ECO:0000313" key="8">
    <source>
        <dbReference type="Proteomes" id="UP001497392"/>
    </source>
</evidence>
<dbReference type="InterPro" id="IPR001841">
    <property type="entry name" value="Znf_RING"/>
</dbReference>
<dbReference type="SUPFAM" id="SSF57850">
    <property type="entry name" value="RING/U-box"/>
    <property type="match status" value="1"/>
</dbReference>
<evidence type="ECO:0000256" key="2">
    <source>
        <dbReference type="ARBA" id="ARBA00022771"/>
    </source>
</evidence>
<dbReference type="PANTHER" id="PTHR45931">
    <property type="entry name" value="SI:CH211-59O9.10"/>
    <property type="match status" value="1"/>
</dbReference>
<dbReference type="PROSITE" id="PS50089">
    <property type="entry name" value="ZF_RING_2"/>
    <property type="match status" value="1"/>
</dbReference>